<organism evidence="1 2">
    <name type="scientific">Faecalibacterium cf. prausnitzii KLE1255</name>
    <dbReference type="NCBI Taxonomy" id="748224"/>
    <lineage>
        <taxon>Bacteria</taxon>
        <taxon>Bacillati</taxon>
        <taxon>Bacillota</taxon>
        <taxon>Clostridia</taxon>
        <taxon>Eubacteriales</taxon>
        <taxon>Oscillospiraceae</taxon>
        <taxon>Faecalibacterium</taxon>
    </lineage>
</organism>
<dbReference type="HOGENOM" id="CLU_989531_0_0_9"/>
<evidence type="ECO:0000313" key="1">
    <source>
        <dbReference type="EMBL" id="EFQ07304.1"/>
    </source>
</evidence>
<accession>E2ZHN6</accession>
<reference evidence="1 2" key="1">
    <citation type="submission" date="2010-08" db="EMBL/GenBank/DDBJ databases">
        <authorList>
            <person name="Weinstock G."/>
            <person name="Sodergren E."/>
            <person name="Clifton S."/>
            <person name="Fulton L."/>
            <person name="Fulton B."/>
            <person name="Courtney L."/>
            <person name="Fronick C."/>
            <person name="Harrison M."/>
            <person name="Strong C."/>
            <person name="Farmer C."/>
            <person name="Delahaunty K."/>
            <person name="Markovic C."/>
            <person name="Hall O."/>
            <person name="Minx P."/>
            <person name="Tomlinson C."/>
            <person name="Mitreva M."/>
            <person name="Hou S."/>
            <person name="Chen J."/>
            <person name="Wollam A."/>
            <person name="Pepin K.H."/>
            <person name="Johnson M."/>
            <person name="Bhonagiri V."/>
            <person name="Zhang X."/>
            <person name="Suruliraj S."/>
            <person name="Warren W."/>
            <person name="Chinwalla A."/>
            <person name="Mardis E.R."/>
            <person name="Wilson R.K."/>
        </authorList>
    </citation>
    <scope>NUCLEOTIDE SEQUENCE [LARGE SCALE GENOMIC DNA]</scope>
    <source>
        <strain evidence="1 2">KLE1255</strain>
    </source>
</reference>
<sequence>MAYNANALVRLSALKNLAAKTKAEIDNINTDVSKAIKSLGVSGNTVSFYTSADKSGTAAFTFDFPKELFLDQAKTTFVQKFAFSTETYPGATDPKLAGKPVMVLAVKGQNPDSCTYSFLDMSALVDTYKAKATGKDASTTVTIAGYEVDVKVNVSAAAGNALVLKDDGLYVDISDKADKVKNATAGNFAALDESGNLTDSGKKPADFVAAETGKRLMTNAEGEKLKGISAGATKTAASETNGHITIDGVDTTVYTEPSDVIHGTVASDSDVTAMLTEVFGA</sequence>
<dbReference type="Proteomes" id="UP000006028">
    <property type="component" value="Unassembled WGS sequence"/>
</dbReference>
<protein>
    <submittedName>
        <fullName evidence="1">Uncharacterized protein</fullName>
    </submittedName>
</protein>
<dbReference type="STRING" id="748224.HMPREF9436_01175"/>
<evidence type="ECO:0000313" key="2">
    <source>
        <dbReference type="Proteomes" id="UP000006028"/>
    </source>
</evidence>
<comment type="caution">
    <text evidence="1">The sequence shown here is derived from an EMBL/GenBank/DDBJ whole genome shotgun (WGS) entry which is preliminary data.</text>
</comment>
<dbReference type="EMBL" id="AECU01000098">
    <property type="protein sequence ID" value="EFQ07304.1"/>
    <property type="molecule type" value="Genomic_DNA"/>
</dbReference>
<dbReference type="BioCyc" id="FCF748224-HMP:GTSS-2626-MONOMER"/>
<dbReference type="RefSeq" id="WP_005940865.1">
    <property type="nucleotide sequence ID" value="NZ_GL538303.1"/>
</dbReference>
<dbReference type="AlphaFoldDB" id="E2ZHN6"/>
<proteinExistence type="predicted"/>
<gene>
    <name evidence="1" type="ORF">HMPREF9436_01175</name>
</gene>
<name>E2ZHN6_9FIRM</name>